<gene>
    <name evidence="7" type="ORF">S06H3_46782</name>
</gene>
<keyword evidence="2" id="KW-0732">Signal</keyword>
<sequence length="257" mass="29266">KWGVVLLELSQHPTFKRECLFNMARSMMDHGKYLSMYAANGGNWLQVESSGLACVALLFPEFKLSPLFYNTAMKRLAWVNAGAFLPDGFQSEGSPHYHRFPLTTMSSALKLARYLSMPIPKSLLEQYEEGVEAMQYIAYPDITLPMLSDADPERFPAVEVMEAGAEFFERDDFLWFATKGREGKPPVQPSHDFTHAGYCVMRDKWGPDGQVLIFDAGYFGSGHQHEDKLNFVYYAGGRELIGDPSIYSYKRDEFELY</sequence>
<protein>
    <submittedName>
        <fullName evidence="7">Uncharacterized protein</fullName>
    </submittedName>
</protein>
<name>X1PXT7_9ZZZZ</name>
<feature type="domain" description="Heparin-sulfate lyase N-terminal" evidence="6">
    <location>
        <begin position="12"/>
        <end position="171"/>
    </location>
</feature>
<feature type="domain" description="Heparinase II/III-like C-terminal" evidence="5">
    <location>
        <begin position="187"/>
        <end position="254"/>
    </location>
</feature>
<comment type="caution">
    <text evidence="7">The sequence shown here is derived from an EMBL/GenBank/DDBJ whole genome shotgun (WGS) entry which is preliminary data.</text>
</comment>
<accession>X1PXT7</accession>
<evidence type="ECO:0000256" key="3">
    <source>
        <dbReference type="ARBA" id="ARBA00022764"/>
    </source>
</evidence>
<dbReference type="GO" id="GO:0042597">
    <property type="term" value="C:periplasmic space"/>
    <property type="evidence" value="ECO:0007669"/>
    <property type="project" value="UniProtKB-SubCell"/>
</dbReference>
<dbReference type="Pfam" id="PF16889">
    <property type="entry name" value="Hepar_II_III_N"/>
    <property type="match status" value="1"/>
</dbReference>
<dbReference type="AlphaFoldDB" id="X1PXT7"/>
<dbReference type="InterPro" id="IPR012480">
    <property type="entry name" value="Hepar_II_III_C"/>
</dbReference>
<dbReference type="SUPFAM" id="SSF48230">
    <property type="entry name" value="Chondroitin AC/alginate lyase"/>
    <property type="match status" value="1"/>
</dbReference>
<comment type="subcellular location">
    <subcellularLocation>
        <location evidence="1">Periplasm</location>
    </subcellularLocation>
</comment>
<dbReference type="InterPro" id="IPR008929">
    <property type="entry name" value="Chondroitin_lyas"/>
</dbReference>
<keyword evidence="4" id="KW-0456">Lyase</keyword>
<dbReference type="PANTHER" id="PTHR39210:SF1">
    <property type="entry name" value="HEPARIN-SULFATE LYASE"/>
    <property type="match status" value="1"/>
</dbReference>
<organism evidence="7">
    <name type="scientific">marine sediment metagenome</name>
    <dbReference type="NCBI Taxonomy" id="412755"/>
    <lineage>
        <taxon>unclassified sequences</taxon>
        <taxon>metagenomes</taxon>
        <taxon>ecological metagenomes</taxon>
    </lineage>
</organism>
<evidence type="ECO:0000259" key="5">
    <source>
        <dbReference type="Pfam" id="PF07940"/>
    </source>
</evidence>
<dbReference type="Gene3D" id="1.50.10.100">
    <property type="entry name" value="Chondroitin AC/alginate lyase"/>
    <property type="match status" value="1"/>
</dbReference>
<dbReference type="GO" id="GO:0016829">
    <property type="term" value="F:lyase activity"/>
    <property type="evidence" value="ECO:0007669"/>
    <property type="project" value="UniProtKB-KW"/>
</dbReference>
<dbReference type="Pfam" id="PF07940">
    <property type="entry name" value="Hepar_II_III_C"/>
    <property type="match status" value="1"/>
</dbReference>
<reference evidence="7" key="1">
    <citation type="journal article" date="2014" name="Front. Microbiol.">
        <title>High frequency of phylogenetically diverse reductive dehalogenase-homologous genes in deep subseafloor sedimentary metagenomes.</title>
        <authorList>
            <person name="Kawai M."/>
            <person name="Futagami T."/>
            <person name="Toyoda A."/>
            <person name="Takaki Y."/>
            <person name="Nishi S."/>
            <person name="Hori S."/>
            <person name="Arai W."/>
            <person name="Tsubouchi T."/>
            <person name="Morono Y."/>
            <person name="Uchiyama I."/>
            <person name="Ito T."/>
            <person name="Fujiyama A."/>
            <person name="Inagaki F."/>
            <person name="Takami H."/>
        </authorList>
    </citation>
    <scope>NUCLEOTIDE SEQUENCE</scope>
    <source>
        <strain evidence="7">Expedition CK06-06</strain>
    </source>
</reference>
<proteinExistence type="predicted"/>
<feature type="non-terminal residue" evidence="7">
    <location>
        <position position="257"/>
    </location>
</feature>
<evidence type="ECO:0000256" key="1">
    <source>
        <dbReference type="ARBA" id="ARBA00004418"/>
    </source>
</evidence>
<dbReference type="InterPro" id="IPR031680">
    <property type="entry name" value="Hepar_II_III_N"/>
</dbReference>
<evidence type="ECO:0000256" key="4">
    <source>
        <dbReference type="ARBA" id="ARBA00023239"/>
    </source>
</evidence>
<keyword evidence="3" id="KW-0574">Periplasm</keyword>
<evidence type="ECO:0000256" key="2">
    <source>
        <dbReference type="ARBA" id="ARBA00022729"/>
    </source>
</evidence>
<dbReference type="EMBL" id="BARV01029326">
    <property type="protein sequence ID" value="GAI43665.1"/>
    <property type="molecule type" value="Genomic_DNA"/>
</dbReference>
<evidence type="ECO:0000259" key="6">
    <source>
        <dbReference type="Pfam" id="PF16889"/>
    </source>
</evidence>
<dbReference type="PANTHER" id="PTHR39210">
    <property type="entry name" value="HEPARIN-SULFATE LYASE"/>
    <property type="match status" value="1"/>
</dbReference>
<evidence type="ECO:0000313" key="7">
    <source>
        <dbReference type="EMBL" id="GAI43665.1"/>
    </source>
</evidence>
<feature type="non-terminal residue" evidence="7">
    <location>
        <position position="1"/>
    </location>
</feature>
<dbReference type="Gene3D" id="2.70.98.70">
    <property type="match status" value="1"/>
</dbReference>